<dbReference type="PANTHER" id="PTHR43918:SF4">
    <property type="entry name" value="CARBOXYLIC ESTER HYDROLASE"/>
    <property type="match status" value="1"/>
</dbReference>
<dbReference type="Gene3D" id="3.40.50.1820">
    <property type="entry name" value="alpha/beta hydrolase"/>
    <property type="match status" value="4"/>
</dbReference>
<dbReference type="GO" id="GO:0003990">
    <property type="term" value="F:acetylcholinesterase activity"/>
    <property type="evidence" value="ECO:0007669"/>
    <property type="project" value="TreeGrafter"/>
</dbReference>
<comment type="similarity">
    <text evidence="1">Belongs to the type-B carboxylesterase/lipase family.</text>
</comment>
<dbReference type="PANTHER" id="PTHR43918">
    <property type="entry name" value="ACETYLCHOLINESTERASE"/>
    <property type="match status" value="1"/>
</dbReference>
<sequence>MMGKLTTSEDCLVLNIWAANGDKSASKLQLKPVMYWIYGGALTIGSVFQKFYNGSVLATNDVVIVSVNYRIGQLGFLYGGDQTAPGNLGFYDQLLGLKWVRENIHQFGGDKDQITIFGESAGSMSVSAHLLSPLSKGLFKRAILQSGTEMFHKDRPILGTVEALSKAKETARKMGCEPYEHKWLDCLRAIEDPNLFLEPTEGDVDVDVMAGATKDEGHMLAISHFPQMRSEFNKNKFHELIELQREIYHNIDVQKVSDYYLQNRDPENPHDLKQAFGQLFGDMLMVCPTYEFAKRFAKSGRDVYFYRFNYQTNRFAMFGCDEHTICHAADLPYVFGDPIRTPQMFTETDYDFSLEVMKIWTNFAKNMHVCHGASSQYIYGKPVRNPQMFTETDYNFSLDVMKMWTNFAKNMCVCDESNSVVVNTSSGGVRGQTLNVVNHKINQFLNIPYAEPPVGPLRFSPPQPLKTPKKDIIDGTLPGNSCIQPVMEAWEKAMGDITTSEDCLVLNIWTPHVENNSPLKAVMFFIYGGGLSMGSIYQKMNNASALATNDVVVVSVNYRVGPLGFLYGGDETSPGNLGFYDQLLGLKWVRKNIHLFGGDKDEITIFGISAGSWSVSAHILSPLSKGLFKRAIMESGAVMYNKDRPALSTVEGLQKAKDLAKSLNCDEYDYKWLDCLRAIEDPNLFIGAGISLTHPVFGTQFLPLLPQKAVENNLYNSDIELIAGVTKDEGPMLAVMLIPEMRAHFTVESFKKAVNDFSVEYRNKYADQVSDYYLKSIDTTNESQLRGALSALYGDLLLTCPTYHFAKQFAKNVCTGDTVCHGADGAFVFGLPLINQQMFTETDYDFSIEIMKIWTDFAKNRKANNVWPKLIDISDANSVPKVKDLNPNDMSLVLDNPYGSTCDGIWNNYF</sequence>
<dbReference type="InterPro" id="IPR050654">
    <property type="entry name" value="AChE-related_enzymes"/>
</dbReference>
<dbReference type="GO" id="GO:0006581">
    <property type="term" value="P:acetylcholine catabolic process"/>
    <property type="evidence" value="ECO:0007669"/>
    <property type="project" value="TreeGrafter"/>
</dbReference>
<organism evidence="6">
    <name type="scientific">Oppiella nova</name>
    <dbReference type="NCBI Taxonomy" id="334625"/>
    <lineage>
        <taxon>Eukaryota</taxon>
        <taxon>Metazoa</taxon>
        <taxon>Ecdysozoa</taxon>
        <taxon>Arthropoda</taxon>
        <taxon>Chelicerata</taxon>
        <taxon>Arachnida</taxon>
        <taxon>Acari</taxon>
        <taxon>Acariformes</taxon>
        <taxon>Sarcoptiformes</taxon>
        <taxon>Oribatida</taxon>
        <taxon>Brachypylina</taxon>
        <taxon>Oppioidea</taxon>
        <taxon>Oppiidae</taxon>
        <taxon>Oppiella</taxon>
    </lineage>
</organism>
<name>A0A7R9M6D9_9ACAR</name>
<keyword evidence="2" id="KW-0719">Serine esterase</keyword>
<evidence type="ECO:0000256" key="3">
    <source>
        <dbReference type="ARBA" id="ARBA00022801"/>
    </source>
</evidence>
<evidence type="ECO:0000313" key="6">
    <source>
        <dbReference type="EMBL" id="CAD7654330.1"/>
    </source>
</evidence>
<dbReference type="OrthoDB" id="6505985at2759"/>
<feature type="domain" description="Carboxylesterase type B" evidence="5">
    <location>
        <begin position="6"/>
        <end position="191"/>
    </location>
</feature>
<keyword evidence="3" id="KW-0378">Hydrolase</keyword>
<feature type="domain" description="Carboxylesterase type B" evidence="5">
    <location>
        <begin position="419"/>
        <end position="870"/>
    </location>
</feature>
<evidence type="ECO:0000256" key="1">
    <source>
        <dbReference type="ARBA" id="ARBA00005964"/>
    </source>
</evidence>
<evidence type="ECO:0000256" key="2">
    <source>
        <dbReference type="ARBA" id="ARBA00022487"/>
    </source>
</evidence>
<dbReference type="InterPro" id="IPR029058">
    <property type="entry name" value="AB_hydrolase_fold"/>
</dbReference>
<dbReference type="InterPro" id="IPR002018">
    <property type="entry name" value="CarbesteraseB"/>
</dbReference>
<evidence type="ECO:0000313" key="7">
    <source>
        <dbReference type="Proteomes" id="UP000728032"/>
    </source>
</evidence>
<reference evidence="6" key="1">
    <citation type="submission" date="2020-11" db="EMBL/GenBank/DDBJ databases">
        <authorList>
            <person name="Tran Van P."/>
        </authorList>
    </citation>
    <scope>NUCLEOTIDE SEQUENCE</scope>
</reference>
<dbReference type="SUPFAM" id="SSF53474">
    <property type="entry name" value="alpha/beta-Hydrolases"/>
    <property type="match status" value="2"/>
</dbReference>
<dbReference type="EMBL" id="CAJPVJ010007817">
    <property type="protein sequence ID" value="CAG2171517.1"/>
    <property type="molecule type" value="Genomic_DNA"/>
</dbReference>
<dbReference type="GO" id="GO:0019695">
    <property type="term" value="P:choline metabolic process"/>
    <property type="evidence" value="ECO:0007669"/>
    <property type="project" value="TreeGrafter"/>
</dbReference>
<keyword evidence="7" id="KW-1185">Reference proteome</keyword>
<gene>
    <name evidence="6" type="ORF">ONB1V03_LOCUS10977</name>
</gene>
<feature type="domain" description="Carboxylesterase type B" evidence="5">
    <location>
        <begin position="197"/>
        <end position="366"/>
    </location>
</feature>
<proteinExistence type="inferred from homology"/>
<dbReference type="InterPro" id="IPR019826">
    <property type="entry name" value="Carboxylesterase_B_AS"/>
</dbReference>
<dbReference type="GO" id="GO:0005615">
    <property type="term" value="C:extracellular space"/>
    <property type="evidence" value="ECO:0007669"/>
    <property type="project" value="TreeGrafter"/>
</dbReference>
<dbReference type="EMBL" id="OC922642">
    <property type="protein sequence ID" value="CAD7654330.1"/>
    <property type="molecule type" value="Genomic_DNA"/>
</dbReference>
<protein>
    <recommendedName>
        <fullName evidence="5">Carboxylesterase type B domain-containing protein</fullName>
    </recommendedName>
</protein>
<evidence type="ECO:0000256" key="4">
    <source>
        <dbReference type="ARBA" id="ARBA00023180"/>
    </source>
</evidence>
<accession>A0A7R9M6D9</accession>
<dbReference type="Pfam" id="PF00135">
    <property type="entry name" value="COesterase"/>
    <property type="match status" value="3"/>
</dbReference>
<dbReference type="PROSITE" id="PS00122">
    <property type="entry name" value="CARBOXYLESTERASE_B_1"/>
    <property type="match status" value="2"/>
</dbReference>
<keyword evidence="4" id="KW-0325">Glycoprotein</keyword>
<evidence type="ECO:0000259" key="5">
    <source>
        <dbReference type="Pfam" id="PF00135"/>
    </source>
</evidence>
<dbReference type="Proteomes" id="UP000728032">
    <property type="component" value="Unassembled WGS sequence"/>
</dbReference>
<dbReference type="AlphaFoldDB" id="A0A7R9M6D9"/>
<dbReference type="GO" id="GO:0005886">
    <property type="term" value="C:plasma membrane"/>
    <property type="evidence" value="ECO:0007669"/>
    <property type="project" value="TreeGrafter"/>
</dbReference>